<feature type="zinc finger region" description="CHC2-type" evidence="12 14">
    <location>
        <begin position="60"/>
        <end position="84"/>
    </location>
</feature>
<dbReference type="InterPro" id="IPR019475">
    <property type="entry name" value="DNA_primase_DnaB-bd"/>
</dbReference>
<dbReference type="Gene3D" id="3.90.580.10">
    <property type="entry name" value="Zinc finger, CHC2-type domain"/>
    <property type="match status" value="1"/>
</dbReference>
<dbReference type="PROSITE" id="PS50880">
    <property type="entry name" value="TOPRIM"/>
    <property type="match status" value="1"/>
</dbReference>
<name>A0A1I6B5M4_9BACI</name>
<comment type="catalytic activity">
    <reaction evidence="12">
        <text>ssDNA + n NTP = ssDNA/pppN(pN)n-1 hybrid + (n-1) diphosphate.</text>
        <dbReference type="EC" id="2.7.7.101"/>
    </reaction>
</comment>
<keyword evidence="7 12" id="KW-0863">Zinc-finger</keyword>
<dbReference type="Pfam" id="PF08275">
    <property type="entry name" value="DNAG_N"/>
    <property type="match status" value="1"/>
</dbReference>
<dbReference type="GO" id="GO:0006269">
    <property type="term" value="P:DNA replication, synthesis of primer"/>
    <property type="evidence" value="ECO:0007669"/>
    <property type="project" value="UniProtKB-UniRule"/>
</dbReference>
<evidence type="ECO:0000256" key="11">
    <source>
        <dbReference type="ARBA" id="ARBA00023163"/>
    </source>
</evidence>
<reference evidence="17" key="1">
    <citation type="submission" date="2016-10" db="EMBL/GenBank/DDBJ databases">
        <authorList>
            <person name="Varghese N."/>
            <person name="Submissions S."/>
        </authorList>
    </citation>
    <scope>NUCLEOTIDE SEQUENCE [LARGE SCALE GENOMIC DNA]</scope>
    <source>
        <strain evidence="17">DSM 11706</strain>
    </source>
</reference>
<comment type="domain">
    <text evidence="12">Contains an N-terminal zinc-binding domain, a central core domain that contains the primase activity, and a C-terminal DnaB-binding domain.</text>
</comment>
<dbReference type="GO" id="GO:0000428">
    <property type="term" value="C:DNA-directed RNA polymerase complex"/>
    <property type="evidence" value="ECO:0007669"/>
    <property type="project" value="UniProtKB-KW"/>
</dbReference>
<keyword evidence="5 12" id="KW-0235">DNA replication</keyword>
<evidence type="ECO:0000256" key="10">
    <source>
        <dbReference type="ARBA" id="ARBA00023125"/>
    </source>
</evidence>
<dbReference type="Pfam" id="PF10410">
    <property type="entry name" value="DnaB_bind"/>
    <property type="match status" value="1"/>
</dbReference>
<gene>
    <name evidence="12" type="primary">dnaG</name>
    <name evidence="16" type="ORF">SAMN05421670_0172</name>
</gene>
<evidence type="ECO:0000256" key="9">
    <source>
        <dbReference type="ARBA" id="ARBA00022842"/>
    </source>
</evidence>
<keyword evidence="10 12" id="KW-0238">DNA-binding</keyword>
<evidence type="ECO:0000256" key="2">
    <source>
        <dbReference type="ARBA" id="ARBA00022515"/>
    </source>
</evidence>
<proteinExistence type="inferred from homology"/>
<dbReference type="Gene3D" id="3.40.1360.10">
    <property type="match status" value="1"/>
</dbReference>
<comment type="similarity">
    <text evidence="12 13">Belongs to the DnaG primase family.</text>
</comment>
<dbReference type="SUPFAM" id="SSF56731">
    <property type="entry name" value="DNA primase core"/>
    <property type="match status" value="1"/>
</dbReference>
<evidence type="ECO:0000313" key="16">
    <source>
        <dbReference type="EMBL" id="SFQ76097.1"/>
    </source>
</evidence>
<evidence type="ECO:0000256" key="1">
    <source>
        <dbReference type="ARBA" id="ARBA00022478"/>
    </source>
</evidence>
<keyword evidence="4 12" id="KW-0548">Nucleotidyltransferase</keyword>
<dbReference type="GO" id="GO:0003899">
    <property type="term" value="F:DNA-directed RNA polymerase activity"/>
    <property type="evidence" value="ECO:0007669"/>
    <property type="project" value="UniProtKB-UniRule"/>
</dbReference>
<dbReference type="GO" id="GO:1990077">
    <property type="term" value="C:primosome complex"/>
    <property type="evidence" value="ECO:0007669"/>
    <property type="project" value="UniProtKB-KW"/>
</dbReference>
<dbReference type="GO" id="GO:0003677">
    <property type="term" value="F:DNA binding"/>
    <property type="evidence" value="ECO:0007669"/>
    <property type="project" value="UniProtKB-KW"/>
</dbReference>
<comment type="cofactor">
    <cofactor evidence="12 13 14">
        <name>Zn(2+)</name>
        <dbReference type="ChEBI" id="CHEBI:29105"/>
    </cofactor>
    <text evidence="12 13 14">Binds 1 zinc ion per monomer.</text>
</comment>
<evidence type="ECO:0000256" key="12">
    <source>
        <dbReference type="HAMAP-Rule" id="MF_00974"/>
    </source>
</evidence>
<dbReference type="InterPro" id="IPR037068">
    <property type="entry name" value="DNA_primase_core_N_sf"/>
</dbReference>
<dbReference type="Pfam" id="PF13155">
    <property type="entry name" value="Toprim_2"/>
    <property type="match status" value="1"/>
</dbReference>
<dbReference type="HAMAP" id="MF_00974">
    <property type="entry name" value="DNA_primase_DnaG"/>
    <property type="match status" value="1"/>
</dbReference>
<dbReference type="InterPro" id="IPR050219">
    <property type="entry name" value="DnaG_primase"/>
</dbReference>
<evidence type="ECO:0000256" key="4">
    <source>
        <dbReference type="ARBA" id="ARBA00022695"/>
    </source>
</evidence>
<evidence type="ECO:0000259" key="15">
    <source>
        <dbReference type="PROSITE" id="PS50880"/>
    </source>
</evidence>
<dbReference type="InterPro" id="IPR002694">
    <property type="entry name" value="Znf_CHC2"/>
</dbReference>
<sequence length="629" mass="72403">MQDFSFLSRIIKGASKDGEKVSGRIEEEVIEQVRNNNDIVDVISEYVQLTKRGRNYFGLCPFHGEQTPSFSVTQEKQIFHCFGCGAGGNVITFLMDIENLSFHDAVSKLGSRIGMTIEERTSGDTESKAPVSKEVTLMKKAHEFASDYYHHLLLHTEEGENALLYLEERGFSKEIIEKYKIGWSLPKWDALTTLLERKGMDLQEIEKTGLIIRKENELKYFDRFRGRIMFPVFDETGHVIAFSGRILEKHENEAKYMNSPESPIFQKSHVLYNLDKARLDIRKQRNVIVFEGFLDVIAASKAGIENGIATMGTALTSSHITKLNRLTSHVTLCFDGDRAGMEAAKKASTALQAQQIQTEIAIIPDAMDPDDYIKNYGEEAFRTKIIEKPHSYLSFMMIVSKRDKNFNNENDTLQYIQEILEILSDRSSSVERDLYIRQLSQETNVSEEAIYQHLRKIQGKKAKQSKQESSIPITIKPEMTKIKKAISADERAERILLSHMLHNPSVIDIARRDLEDQCFIRDAYEVVFVRLTGFYEEYPDGDYQRFLEVLNDAELRKIVMEAALSERDPEHETEEVMDCLRHIRKYRIELRIKRKLHEAKEAEKMSDISKALELAQEAIQLKKSLKTLE</sequence>
<comment type="function">
    <text evidence="12 13">RNA polymerase that catalyzes the synthesis of short RNA molecules used as primers for DNA polymerase during DNA replication.</text>
</comment>
<dbReference type="EMBL" id="FOXU01000011">
    <property type="protein sequence ID" value="SFQ76097.1"/>
    <property type="molecule type" value="Genomic_DNA"/>
</dbReference>
<evidence type="ECO:0000256" key="5">
    <source>
        <dbReference type="ARBA" id="ARBA00022705"/>
    </source>
</evidence>
<keyword evidence="6 12" id="KW-0479">Metal-binding</keyword>
<comment type="subunit">
    <text evidence="12">Monomer. Interacts with DnaB.</text>
</comment>
<evidence type="ECO:0000256" key="6">
    <source>
        <dbReference type="ARBA" id="ARBA00022723"/>
    </source>
</evidence>
<evidence type="ECO:0000256" key="14">
    <source>
        <dbReference type="PIRSR" id="PIRSR002811-1"/>
    </source>
</evidence>
<dbReference type="SMART" id="SM00493">
    <property type="entry name" value="TOPRIM"/>
    <property type="match status" value="1"/>
</dbReference>
<dbReference type="SUPFAM" id="SSF48024">
    <property type="entry name" value="N-terminal domain of DnaB helicase"/>
    <property type="match status" value="1"/>
</dbReference>
<dbReference type="Pfam" id="PF01807">
    <property type="entry name" value="Zn_ribbon_DnaG"/>
    <property type="match status" value="1"/>
</dbReference>
<evidence type="ECO:0000256" key="8">
    <source>
        <dbReference type="ARBA" id="ARBA00022833"/>
    </source>
</evidence>
<dbReference type="GO" id="GO:0008270">
    <property type="term" value="F:zinc ion binding"/>
    <property type="evidence" value="ECO:0007669"/>
    <property type="project" value="UniProtKB-UniRule"/>
</dbReference>
<dbReference type="SMART" id="SM00400">
    <property type="entry name" value="ZnF_CHCC"/>
    <property type="match status" value="1"/>
</dbReference>
<dbReference type="InterPro" id="IPR030846">
    <property type="entry name" value="DnaG_bac"/>
</dbReference>
<dbReference type="FunFam" id="3.90.980.10:FF:000001">
    <property type="entry name" value="DNA primase"/>
    <property type="match status" value="1"/>
</dbReference>
<dbReference type="InterPro" id="IPR034151">
    <property type="entry name" value="TOPRIM_DnaG_bac"/>
</dbReference>
<dbReference type="Gene3D" id="3.90.980.10">
    <property type="entry name" value="DNA primase, catalytic core, N-terminal domain"/>
    <property type="match status" value="1"/>
</dbReference>
<dbReference type="STRING" id="126156.SAMN05421670_0172"/>
<keyword evidence="11 12" id="KW-0804">Transcription</keyword>
<dbReference type="Gene3D" id="1.10.860.10">
    <property type="entry name" value="DNAb Helicase, Chain A"/>
    <property type="match status" value="1"/>
</dbReference>
<dbReference type="Proteomes" id="UP000198734">
    <property type="component" value="Unassembled WGS sequence"/>
</dbReference>
<dbReference type="GO" id="GO:0005524">
    <property type="term" value="F:ATP binding"/>
    <property type="evidence" value="ECO:0007669"/>
    <property type="project" value="InterPro"/>
</dbReference>
<dbReference type="InterPro" id="IPR036977">
    <property type="entry name" value="DNA_primase_Znf_CHC2"/>
</dbReference>
<dbReference type="FunFam" id="3.90.580.10:FF:000001">
    <property type="entry name" value="DNA primase"/>
    <property type="match status" value="1"/>
</dbReference>
<keyword evidence="3 12" id="KW-0808">Transferase</keyword>
<dbReference type="SUPFAM" id="SSF57783">
    <property type="entry name" value="Zinc beta-ribbon"/>
    <property type="match status" value="1"/>
</dbReference>
<dbReference type="NCBIfam" id="TIGR01391">
    <property type="entry name" value="dnaG"/>
    <property type="match status" value="1"/>
</dbReference>
<dbReference type="InterPro" id="IPR006295">
    <property type="entry name" value="DNA_primase_DnaG"/>
</dbReference>
<protein>
    <recommendedName>
        <fullName evidence="12 13">DNA primase</fullName>
        <ecNumber evidence="12">2.7.7.101</ecNumber>
    </recommendedName>
</protein>
<evidence type="ECO:0000256" key="3">
    <source>
        <dbReference type="ARBA" id="ARBA00022679"/>
    </source>
</evidence>
<evidence type="ECO:0000256" key="13">
    <source>
        <dbReference type="PIRNR" id="PIRNR002811"/>
    </source>
</evidence>
<keyword evidence="1 12" id="KW-0240">DNA-directed RNA polymerase</keyword>
<dbReference type="GO" id="GO:0003678">
    <property type="term" value="F:DNA helicase activity"/>
    <property type="evidence" value="ECO:0007669"/>
    <property type="project" value="InterPro"/>
</dbReference>
<dbReference type="CDD" id="cd03364">
    <property type="entry name" value="TOPRIM_DnaG_primases"/>
    <property type="match status" value="1"/>
</dbReference>
<keyword evidence="2 12" id="KW-0639">Primosome</keyword>
<dbReference type="InterPro" id="IPR016136">
    <property type="entry name" value="DNA_helicase_N/primase_C"/>
</dbReference>
<feature type="domain" description="Toprim" evidence="15">
    <location>
        <begin position="285"/>
        <end position="364"/>
    </location>
</feature>
<keyword evidence="9" id="KW-0460">Magnesium</keyword>
<keyword evidence="17" id="KW-1185">Reference proteome</keyword>
<dbReference type="GO" id="GO:0005737">
    <property type="term" value="C:cytoplasm"/>
    <property type="evidence" value="ECO:0007669"/>
    <property type="project" value="TreeGrafter"/>
</dbReference>
<dbReference type="InterPro" id="IPR036185">
    <property type="entry name" value="DNA_heli_DnaB-like_N_sf"/>
</dbReference>
<organism evidence="16 17">
    <name type="scientific">Psychrobacillus psychrotolerans</name>
    <dbReference type="NCBI Taxonomy" id="126156"/>
    <lineage>
        <taxon>Bacteria</taxon>
        <taxon>Bacillati</taxon>
        <taxon>Bacillota</taxon>
        <taxon>Bacilli</taxon>
        <taxon>Bacillales</taxon>
        <taxon>Bacillaceae</taxon>
        <taxon>Psychrobacillus</taxon>
    </lineage>
</organism>
<dbReference type="PANTHER" id="PTHR30313:SF2">
    <property type="entry name" value="DNA PRIMASE"/>
    <property type="match status" value="1"/>
</dbReference>
<dbReference type="PANTHER" id="PTHR30313">
    <property type="entry name" value="DNA PRIMASE"/>
    <property type="match status" value="1"/>
</dbReference>
<accession>A0A1I6B5M4</accession>
<evidence type="ECO:0000256" key="7">
    <source>
        <dbReference type="ARBA" id="ARBA00022771"/>
    </source>
</evidence>
<dbReference type="EC" id="2.7.7.101" evidence="12"/>
<evidence type="ECO:0000313" key="17">
    <source>
        <dbReference type="Proteomes" id="UP000198734"/>
    </source>
</evidence>
<dbReference type="InterPro" id="IPR013264">
    <property type="entry name" value="DNAG_N"/>
</dbReference>
<dbReference type="AlphaFoldDB" id="A0A1I6B5M4"/>
<dbReference type="PIRSF" id="PIRSF002811">
    <property type="entry name" value="DnaG"/>
    <property type="match status" value="1"/>
</dbReference>
<dbReference type="InterPro" id="IPR006171">
    <property type="entry name" value="TOPRIM_dom"/>
</dbReference>
<keyword evidence="8 12" id="KW-0862">Zinc</keyword>